<dbReference type="Proteomes" id="UP000033101">
    <property type="component" value="Chromosome"/>
</dbReference>
<dbReference type="GO" id="GO:0002099">
    <property type="term" value="P:tRNA wobble guanine modification"/>
    <property type="evidence" value="ECO:0007669"/>
    <property type="project" value="TreeGrafter"/>
</dbReference>
<dbReference type="InterPro" id="IPR036895">
    <property type="entry name" value="Uracil-DNA_glycosylase-like_sf"/>
</dbReference>
<name>A0A0E3S7J9_9EURY</name>
<keyword evidence="7" id="KW-1185">Reference proteome</keyword>
<evidence type="ECO:0000313" key="7">
    <source>
        <dbReference type="Proteomes" id="UP000033101"/>
    </source>
</evidence>
<organism evidence="6 7">
    <name type="scientific">Methanosarcina horonobensis HB-1 = JCM 15518</name>
    <dbReference type="NCBI Taxonomy" id="1434110"/>
    <lineage>
        <taxon>Archaea</taxon>
        <taxon>Methanobacteriati</taxon>
        <taxon>Methanobacteriota</taxon>
        <taxon>Stenosarchaea group</taxon>
        <taxon>Methanomicrobia</taxon>
        <taxon>Methanosarcinales</taxon>
        <taxon>Methanosarcinaceae</taxon>
        <taxon>Methanosarcina</taxon>
    </lineage>
</organism>
<dbReference type="InterPro" id="IPR029402">
    <property type="entry name" value="TGT_C2"/>
</dbReference>
<keyword evidence="3" id="KW-0819">tRNA processing</keyword>
<feature type="region of interest" description="Disordered" evidence="4">
    <location>
        <begin position="143"/>
        <end position="162"/>
    </location>
</feature>
<dbReference type="InterPro" id="IPR004521">
    <property type="entry name" value="Uncharacterised_CHP00451"/>
</dbReference>
<dbReference type="Pfam" id="PF17884">
    <property type="entry name" value="DUF5591"/>
    <property type="match status" value="1"/>
</dbReference>
<dbReference type="EMBL" id="CP009516">
    <property type="protein sequence ID" value="AKB76506.1"/>
    <property type="molecule type" value="Genomic_DNA"/>
</dbReference>
<dbReference type="KEGG" id="mhor:MSHOH_0023"/>
<gene>
    <name evidence="6" type="ORF">MSHOH_0023</name>
</gene>
<dbReference type="PROSITE" id="PS50890">
    <property type="entry name" value="PUA"/>
    <property type="match status" value="1"/>
</dbReference>
<dbReference type="InterPro" id="IPR015947">
    <property type="entry name" value="PUA-like_sf"/>
</dbReference>
<dbReference type="Pfam" id="PF01472">
    <property type="entry name" value="PUA"/>
    <property type="match status" value="1"/>
</dbReference>
<evidence type="ECO:0000256" key="3">
    <source>
        <dbReference type="ARBA" id="ARBA00022694"/>
    </source>
</evidence>
<keyword evidence="6" id="KW-0328">Glycosyltransferase</keyword>
<dbReference type="SUPFAM" id="SSF51713">
    <property type="entry name" value="tRNA-guanine transglycosylase"/>
    <property type="match status" value="1"/>
</dbReference>
<dbReference type="NCBIfam" id="NF040592">
    <property type="entry name" value="tRNA_mod_ArcS"/>
    <property type="match status" value="1"/>
</dbReference>
<dbReference type="GO" id="GO:0005737">
    <property type="term" value="C:cytoplasm"/>
    <property type="evidence" value="ECO:0007669"/>
    <property type="project" value="TreeGrafter"/>
</dbReference>
<dbReference type="SUPFAM" id="SSF52141">
    <property type="entry name" value="Uracil-DNA glycosylase-like"/>
    <property type="match status" value="1"/>
</dbReference>
<reference evidence="6 7" key="1">
    <citation type="submission" date="2014-07" db="EMBL/GenBank/DDBJ databases">
        <title>Methanogenic archaea and the global carbon cycle.</title>
        <authorList>
            <person name="Henriksen J.R."/>
            <person name="Luke J."/>
            <person name="Reinhart S."/>
            <person name="Benedict M.N."/>
            <person name="Youngblut N.D."/>
            <person name="Metcalf M.E."/>
            <person name="Whitaker R.J."/>
            <person name="Metcalf W.W."/>
        </authorList>
    </citation>
    <scope>NUCLEOTIDE SEQUENCE [LARGE SCALE GENOMIC DNA]</scope>
    <source>
        <strain evidence="6 7">HB-1</strain>
    </source>
</reference>
<evidence type="ECO:0000259" key="5">
    <source>
        <dbReference type="SMART" id="SM00359"/>
    </source>
</evidence>
<dbReference type="PANTHER" id="PTHR46499:SF2">
    <property type="entry name" value="ARCHAEOSINE SYNTHASE"/>
    <property type="match status" value="1"/>
</dbReference>
<dbReference type="SUPFAM" id="SSF88802">
    <property type="entry name" value="Pre-PUA domain"/>
    <property type="match status" value="1"/>
</dbReference>
<comment type="pathway">
    <text evidence="1">tRNA modification; archaeosine-tRNA biosynthesis.</text>
</comment>
<evidence type="ECO:0000256" key="1">
    <source>
        <dbReference type="ARBA" id="ARBA00005030"/>
    </source>
</evidence>
<dbReference type="SMART" id="SM00359">
    <property type="entry name" value="PUA"/>
    <property type="match status" value="1"/>
</dbReference>
<dbReference type="InterPro" id="IPR002478">
    <property type="entry name" value="PUA"/>
</dbReference>
<proteinExistence type="inferred from homology"/>
<dbReference type="SUPFAM" id="SSF88697">
    <property type="entry name" value="PUA domain-like"/>
    <property type="match status" value="1"/>
</dbReference>
<dbReference type="AlphaFoldDB" id="A0A0E3S7J9"/>
<feature type="domain" description="PUA" evidence="5">
    <location>
        <begin position="602"/>
        <end position="669"/>
    </location>
</feature>
<dbReference type="InterPro" id="IPR036511">
    <property type="entry name" value="TGT-like_sf"/>
</dbReference>
<dbReference type="InterPro" id="IPR036974">
    <property type="entry name" value="PUA_sf"/>
</dbReference>
<dbReference type="Gene3D" id="3.40.50.10630">
    <property type="entry name" value="Uracil-DNA glycosylase-like"/>
    <property type="match status" value="1"/>
</dbReference>
<dbReference type="InterPro" id="IPR038250">
    <property type="entry name" value="TGT_C2_sf"/>
</dbReference>
<evidence type="ECO:0000256" key="4">
    <source>
        <dbReference type="SAM" id="MobiDB-lite"/>
    </source>
</evidence>
<dbReference type="InterPro" id="IPR040777">
    <property type="entry name" value="DUF5591"/>
</dbReference>
<dbReference type="Gene3D" id="3.10.450.90">
    <property type="entry name" value="ArcTGT, C2 domain"/>
    <property type="match status" value="1"/>
</dbReference>
<dbReference type="UniPathway" id="UPA00393"/>
<comment type="similarity">
    <text evidence="2">Belongs to the archaeosine synthase type 1 family.</text>
</comment>
<dbReference type="GO" id="GO:0016757">
    <property type="term" value="F:glycosyltransferase activity"/>
    <property type="evidence" value="ECO:0007669"/>
    <property type="project" value="UniProtKB-KW"/>
</dbReference>
<keyword evidence="6" id="KW-0808">Transferase</keyword>
<dbReference type="Pfam" id="PF01702">
    <property type="entry name" value="TGT"/>
    <property type="match status" value="1"/>
</dbReference>
<protein>
    <submittedName>
        <fullName evidence="6">Archaeosine tRNA-ribosyltransferase type 2</fullName>
        <ecNumber evidence="6">2.4.2.-</ecNumber>
    </submittedName>
</protein>
<dbReference type="GO" id="GO:0003723">
    <property type="term" value="F:RNA binding"/>
    <property type="evidence" value="ECO:0007669"/>
    <property type="project" value="InterPro"/>
</dbReference>
<dbReference type="NCBIfam" id="TIGR00451">
    <property type="entry name" value="unchar_dom_2"/>
    <property type="match status" value="1"/>
</dbReference>
<dbReference type="InterPro" id="IPR050076">
    <property type="entry name" value="ArchSynthase1/Queuine_TRR"/>
</dbReference>
<dbReference type="InterPro" id="IPR002616">
    <property type="entry name" value="tRNA_ribo_trans-like"/>
</dbReference>
<dbReference type="HOGENOM" id="CLU_029831_0_0_2"/>
<dbReference type="CDD" id="cd21149">
    <property type="entry name" value="PUA_archaeosine_TGT"/>
    <property type="match status" value="1"/>
</dbReference>
<sequence length="670" mass="74549">MRSKKNLQFLRQGEDKVKEKVRKQKLFQKKVQGKPLHSDRHKRTNMTQYFEIENRDGAARIGKLLLSPELRTPCALHTAALGNLENPGPVVDAGSLWTVDREELQARIKKIREKTGKGTLIILPHQAYLPAIPADSLGKVETFTSSGNGSDENEGPKGSLLRAGGEVQKSDLYILEGAGTLENNARRFLETLIDLKNRIPPDTALYAPNMALPENAAMLAYVGIDVMDDTKAEIAAYSDIYLTAAGSFYLDSLTELPCRCQVCAATTPAELRALPKADRAKLLAAHNRDALDTELALVREKIRSGNLREYVEGQCRVKPWLTALLRLGDFEYSYLEERVPAFRQNQLLADTSEALSRIEVVRFARRIQERYIPPDLDVLLLLPCAARKPYSTSQSHQKFILTLGKYRKFVHEVIITSPLGIVPRELELTYPAAHYDTAVTGHWDEEEKAWVSGCLEAYLSKHSYKVIVAHVEGAYREICERAAEKLGIEIVYTAEESLMSYESLSSLKNTVESICTSGNFSRKSQNAEEEKKNFVKAIAGYQFGEGAGHLFSEEAGKPVVKGRFPKYQLFVGKKQLATLVPQYGMLALSPEGAEMVLKSEKYVVKIDDFIPRGSILAPGVLEADPEIRPNDEVIVLGKKALCVGRAAMSGREMEESGRGVAVDTRHVKKL</sequence>
<dbReference type="PANTHER" id="PTHR46499">
    <property type="entry name" value="QUEUINE TRNA-RIBOSYLTRANSFERASE"/>
    <property type="match status" value="1"/>
</dbReference>
<accession>A0A0E3S7J9</accession>
<dbReference type="Pfam" id="PF14810">
    <property type="entry name" value="TGT_C2"/>
    <property type="match status" value="1"/>
</dbReference>
<dbReference type="Gene3D" id="2.30.130.10">
    <property type="entry name" value="PUA domain"/>
    <property type="match status" value="1"/>
</dbReference>
<dbReference type="STRING" id="1434110.MSHOH_0023"/>
<evidence type="ECO:0000313" key="6">
    <source>
        <dbReference type="EMBL" id="AKB76506.1"/>
    </source>
</evidence>
<dbReference type="PATRIC" id="fig|1434110.4.peg.28"/>
<dbReference type="EC" id="2.4.2.-" evidence="6"/>
<dbReference type="Gene3D" id="3.20.20.105">
    <property type="entry name" value="Queuine tRNA-ribosyltransferase-like"/>
    <property type="match status" value="1"/>
</dbReference>
<evidence type="ECO:0000256" key="2">
    <source>
        <dbReference type="ARBA" id="ARBA00008906"/>
    </source>
</evidence>
<dbReference type="InterPro" id="IPR053418">
    <property type="entry name" value="Archaeosine_synthase_1"/>
</dbReference>